<accession>D8RAM3</accession>
<gene>
    <name evidence="3" type="ORF">SELMODRAFT_89237</name>
</gene>
<organism evidence="4">
    <name type="scientific">Selaginella moellendorffii</name>
    <name type="common">Spikemoss</name>
    <dbReference type="NCBI Taxonomy" id="88036"/>
    <lineage>
        <taxon>Eukaryota</taxon>
        <taxon>Viridiplantae</taxon>
        <taxon>Streptophyta</taxon>
        <taxon>Embryophyta</taxon>
        <taxon>Tracheophyta</taxon>
        <taxon>Lycopodiopsida</taxon>
        <taxon>Selaginellales</taxon>
        <taxon>Selaginellaceae</taxon>
        <taxon>Selaginella</taxon>
    </lineage>
</organism>
<feature type="domain" description="BTB" evidence="2">
    <location>
        <begin position="23"/>
        <end position="90"/>
    </location>
</feature>
<dbReference type="Gramene" id="EFJ30346">
    <property type="protein sequence ID" value="EFJ30346"/>
    <property type="gene ID" value="SELMODRAFT_89237"/>
</dbReference>
<dbReference type="AlphaFoldDB" id="D8RAM3"/>
<dbReference type="CDD" id="cd18186">
    <property type="entry name" value="BTB_POZ_ZBTB_KLHL-like"/>
    <property type="match status" value="1"/>
</dbReference>
<dbReference type="InterPro" id="IPR000210">
    <property type="entry name" value="BTB/POZ_dom"/>
</dbReference>
<dbReference type="InParanoid" id="D8RAM3"/>
<evidence type="ECO:0000313" key="3">
    <source>
        <dbReference type="EMBL" id="EFJ30346.1"/>
    </source>
</evidence>
<dbReference type="PROSITE" id="PS50097">
    <property type="entry name" value="BTB"/>
    <property type="match status" value="1"/>
</dbReference>
<dbReference type="OMA" id="ECIPIQG"/>
<dbReference type="InterPro" id="IPR011333">
    <property type="entry name" value="SKP1/BTB/POZ_sf"/>
</dbReference>
<dbReference type="EMBL" id="GL377575">
    <property type="protein sequence ID" value="EFJ30346.1"/>
    <property type="molecule type" value="Genomic_DNA"/>
</dbReference>
<dbReference type="InterPro" id="IPR044714">
    <property type="entry name" value="AtSIBP1-like"/>
</dbReference>
<dbReference type="SMART" id="SM00225">
    <property type="entry name" value="BTB"/>
    <property type="match status" value="1"/>
</dbReference>
<evidence type="ECO:0000259" key="2">
    <source>
        <dbReference type="PROSITE" id="PS50097"/>
    </source>
</evidence>
<dbReference type="PANTHER" id="PTHR46672:SF8">
    <property type="entry name" value="BTB DOMAIN-CONTAINING PROTEIN"/>
    <property type="match status" value="1"/>
</dbReference>
<name>D8RAM3_SELML</name>
<reference evidence="3 4" key="1">
    <citation type="journal article" date="2011" name="Science">
        <title>The Selaginella genome identifies genetic changes associated with the evolution of vascular plants.</title>
        <authorList>
            <person name="Banks J.A."/>
            <person name="Nishiyama T."/>
            <person name="Hasebe M."/>
            <person name="Bowman J.L."/>
            <person name="Gribskov M."/>
            <person name="dePamphilis C."/>
            <person name="Albert V.A."/>
            <person name="Aono N."/>
            <person name="Aoyama T."/>
            <person name="Ambrose B.A."/>
            <person name="Ashton N.W."/>
            <person name="Axtell M.J."/>
            <person name="Barker E."/>
            <person name="Barker M.S."/>
            <person name="Bennetzen J.L."/>
            <person name="Bonawitz N.D."/>
            <person name="Chapple C."/>
            <person name="Cheng C."/>
            <person name="Correa L.G."/>
            <person name="Dacre M."/>
            <person name="DeBarry J."/>
            <person name="Dreyer I."/>
            <person name="Elias M."/>
            <person name="Engstrom E.M."/>
            <person name="Estelle M."/>
            <person name="Feng L."/>
            <person name="Finet C."/>
            <person name="Floyd S.K."/>
            <person name="Frommer W.B."/>
            <person name="Fujita T."/>
            <person name="Gramzow L."/>
            <person name="Gutensohn M."/>
            <person name="Harholt J."/>
            <person name="Hattori M."/>
            <person name="Heyl A."/>
            <person name="Hirai T."/>
            <person name="Hiwatashi Y."/>
            <person name="Ishikawa M."/>
            <person name="Iwata M."/>
            <person name="Karol K.G."/>
            <person name="Koehler B."/>
            <person name="Kolukisaoglu U."/>
            <person name="Kubo M."/>
            <person name="Kurata T."/>
            <person name="Lalonde S."/>
            <person name="Li K."/>
            <person name="Li Y."/>
            <person name="Litt A."/>
            <person name="Lyons E."/>
            <person name="Manning G."/>
            <person name="Maruyama T."/>
            <person name="Michael T.P."/>
            <person name="Mikami K."/>
            <person name="Miyazaki S."/>
            <person name="Morinaga S."/>
            <person name="Murata T."/>
            <person name="Mueller-Roeber B."/>
            <person name="Nelson D.R."/>
            <person name="Obara M."/>
            <person name="Oguri Y."/>
            <person name="Olmstead R.G."/>
            <person name="Onodera N."/>
            <person name="Petersen B.L."/>
            <person name="Pils B."/>
            <person name="Prigge M."/>
            <person name="Rensing S.A."/>
            <person name="Riano-Pachon D.M."/>
            <person name="Roberts A.W."/>
            <person name="Sato Y."/>
            <person name="Scheller H.V."/>
            <person name="Schulz B."/>
            <person name="Schulz C."/>
            <person name="Shakirov E.V."/>
            <person name="Shibagaki N."/>
            <person name="Shinohara N."/>
            <person name="Shippen D.E."/>
            <person name="Soerensen I."/>
            <person name="Sotooka R."/>
            <person name="Sugimoto N."/>
            <person name="Sugita M."/>
            <person name="Sumikawa N."/>
            <person name="Tanurdzic M."/>
            <person name="Theissen G."/>
            <person name="Ulvskov P."/>
            <person name="Wakazuki S."/>
            <person name="Weng J.K."/>
            <person name="Willats W.W."/>
            <person name="Wipf D."/>
            <person name="Wolf P.G."/>
            <person name="Yang L."/>
            <person name="Zimmer A.D."/>
            <person name="Zhu Q."/>
            <person name="Mitros T."/>
            <person name="Hellsten U."/>
            <person name="Loque D."/>
            <person name="Otillar R."/>
            <person name="Salamov A."/>
            <person name="Schmutz J."/>
            <person name="Shapiro H."/>
            <person name="Lindquist E."/>
            <person name="Lucas S."/>
            <person name="Rokhsar D."/>
            <person name="Grigoriev I.V."/>
        </authorList>
    </citation>
    <scope>NUCLEOTIDE SEQUENCE [LARGE SCALE GENOMIC DNA]</scope>
</reference>
<dbReference type="Proteomes" id="UP000001514">
    <property type="component" value="Unassembled WGS sequence"/>
</dbReference>
<feature type="non-terminal residue" evidence="3">
    <location>
        <position position="157"/>
    </location>
</feature>
<dbReference type="Gene3D" id="3.30.710.10">
    <property type="entry name" value="Potassium Channel Kv1.1, Chain A"/>
    <property type="match status" value="1"/>
</dbReference>
<dbReference type="KEGG" id="smo:SELMODRAFT_89237"/>
<protein>
    <recommendedName>
        <fullName evidence="2">BTB domain-containing protein</fullName>
    </recommendedName>
</protein>
<keyword evidence="4" id="KW-1185">Reference proteome</keyword>
<dbReference type="SUPFAM" id="SSF54695">
    <property type="entry name" value="POZ domain"/>
    <property type="match status" value="1"/>
</dbReference>
<sequence>MEVESPAHLSAACERLLSSGLYSDITFQTGDDSTPAHRCILASLSPVFSTMLSAGLQEQETATIAITDMTTPQLRAFLLFLYTGRLEQQKVAESGLAVLAACHKYCLPGPLMNACVAGLCRSITCENCLGLLELADLYGQEALAAKCQSFVTSHLSE</sequence>
<dbReference type="eggNOG" id="KOG1987">
    <property type="taxonomic scope" value="Eukaryota"/>
</dbReference>
<evidence type="ECO:0000256" key="1">
    <source>
        <dbReference type="ARBA" id="ARBA00004906"/>
    </source>
</evidence>
<proteinExistence type="predicted"/>
<dbReference type="Pfam" id="PF00651">
    <property type="entry name" value="BTB"/>
    <property type="match status" value="1"/>
</dbReference>
<dbReference type="PANTHER" id="PTHR46672">
    <property type="entry name" value="OS08G0495500 PROTEIN-RELATED"/>
    <property type="match status" value="1"/>
</dbReference>
<evidence type="ECO:0000313" key="4">
    <source>
        <dbReference type="Proteomes" id="UP000001514"/>
    </source>
</evidence>
<comment type="pathway">
    <text evidence="1">Protein modification; protein ubiquitination.</text>
</comment>
<dbReference type="CDD" id="cd14733">
    <property type="entry name" value="BACK"/>
    <property type="match status" value="1"/>
</dbReference>
<dbReference type="STRING" id="88036.D8RAM3"/>
<dbReference type="HOGENOM" id="CLU_004253_2_3_1"/>